<dbReference type="Gene3D" id="3.40.50.2300">
    <property type="match status" value="1"/>
</dbReference>
<dbReference type="PANTHER" id="PTHR43065">
    <property type="entry name" value="SENSOR HISTIDINE KINASE"/>
    <property type="match status" value="1"/>
</dbReference>
<dbReference type="PRINTS" id="PR00344">
    <property type="entry name" value="BCTRLSENSOR"/>
</dbReference>
<dbReference type="InterPro" id="IPR036890">
    <property type="entry name" value="HATPase_C_sf"/>
</dbReference>
<evidence type="ECO:0000313" key="8">
    <source>
        <dbReference type="Proteomes" id="UP000487117"/>
    </source>
</evidence>
<dbReference type="EC" id="2.7.13.3" evidence="2"/>
<sequence>MLDEQLRVHECNAAFLRLFGELSPGASLQAALPGNPEFVLDLRHALSRQERWQGQYAIAGAHGARMTQWRLTPDRRSGNGLLVVEDVTEDHNRAREQRAELETATTELAHQIAERERTEGELLQAQKMDSLGQLTGGIAHDFNNLLTTIISGLDMIELAVGASRLEKVPQYVSIAAASALGGQGLIRLRAEAVEVVQDHGLDPGPYISLKVIDTGPGIPPELVRKVFEPFFTTKPQGEGTGLGLSMTYGFARQSGGSARIASEMGEGTEVELLLPAGAPLDAELPARLLESPRGQAEHILLVDDTDSVRLMVGEMLSEAGYDVAVASDARQALRTLRQAPSFDLLLSDVGLPGMDGRQLADAAREIHPQLPVLFITGYTERAAVREAFLGQGMHLLPKPFSLRELLGAVRGAL</sequence>
<evidence type="ECO:0000256" key="4">
    <source>
        <dbReference type="SAM" id="Coils"/>
    </source>
</evidence>
<dbReference type="InterPro" id="IPR004358">
    <property type="entry name" value="Sig_transdc_His_kin-like_C"/>
</dbReference>
<protein>
    <recommendedName>
        <fullName evidence="2">histidine kinase</fullName>
        <ecNumber evidence="2">2.7.13.3</ecNumber>
    </recommendedName>
</protein>
<dbReference type="InterPro" id="IPR036097">
    <property type="entry name" value="HisK_dim/P_sf"/>
</dbReference>
<gene>
    <name evidence="7" type="ORF">GAK31_00316</name>
</gene>
<dbReference type="PANTHER" id="PTHR43065:SF42">
    <property type="entry name" value="TWO-COMPONENT SENSOR PPRA"/>
    <property type="match status" value="1"/>
</dbReference>
<dbReference type="Gene3D" id="3.30.450.20">
    <property type="entry name" value="PAS domain"/>
    <property type="match status" value="1"/>
</dbReference>
<dbReference type="SUPFAM" id="SSF55874">
    <property type="entry name" value="ATPase domain of HSP90 chaperone/DNA topoisomerase II/histidine kinase"/>
    <property type="match status" value="1"/>
</dbReference>
<dbReference type="Pfam" id="PF00072">
    <property type="entry name" value="Response_reg"/>
    <property type="match status" value="1"/>
</dbReference>
<keyword evidence="3" id="KW-0597">Phosphoprotein</keyword>
<dbReference type="SMART" id="SM00387">
    <property type="entry name" value="HATPase_c"/>
    <property type="match status" value="1"/>
</dbReference>
<dbReference type="InterPro" id="IPR005467">
    <property type="entry name" value="His_kinase_dom"/>
</dbReference>
<evidence type="ECO:0000313" key="7">
    <source>
        <dbReference type="EMBL" id="KAF1017057.1"/>
    </source>
</evidence>
<feature type="domain" description="Histidine kinase" evidence="5">
    <location>
        <begin position="182"/>
        <end position="278"/>
    </location>
</feature>
<dbReference type="EMBL" id="WNDS01000001">
    <property type="protein sequence ID" value="KAF1017057.1"/>
    <property type="molecule type" value="Genomic_DNA"/>
</dbReference>
<dbReference type="InterPro" id="IPR003594">
    <property type="entry name" value="HATPase_dom"/>
</dbReference>
<feature type="coiled-coil region" evidence="4">
    <location>
        <begin position="84"/>
        <end position="121"/>
    </location>
</feature>
<organism evidence="7 8">
    <name type="scientific">Stenotrophomonas maltophilia</name>
    <name type="common">Pseudomonas maltophilia</name>
    <name type="synonym">Xanthomonas maltophilia</name>
    <dbReference type="NCBI Taxonomy" id="40324"/>
    <lineage>
        <taxon>Bacteria</taxon>
        <taxon>Pseudomonadati</taxon>
        <taxon>Pseudomonadota</taxon>
        <taxon>Gammaproteobacteria</taxon>
        <taxon>Lysobacterales</taxon>
        <taxon>Lysobacteraceae</taxon>
        <taxon>Stenotrophomonas</taxon>
        <taxon>Stenotrophomonas maltophilia group</taxon>
    </lineage>
</organism>
<dbReference type="AlphaFoldDB" id="A0A7V8FJA4"/>
<dbReference type="Pfam" id="PF02518">
    <property type="entry name" value="HATPase_c"/>
    <property type="match status" value="1"/>
</dbReference>
<dbReference type="InterPro" id="IPR001789">
    <property type="entry name" value="Sig_transdc_resp-reg_receiver"/>
</dbReference>
<evidence type="ECO:0000259" key="6">
    <source>
        <dbReference type="PROSITE" id="PS50110"/>
    </source>
</evidence>
<dbReference type="SUPFAM" id="SSF52172">
    <property type="entry name" value="CheY-like"/>
    <property type="match status" value="1"/>
</dbReference>
<dbReference type="SUPFAM" id="SSF47384">
    <property type="entry name" value="Homodimeric domain of signal transducing histidine kinase"/>
    <property type="match status" value="1"/>
</dbReference>
<comment type="caution">
    <text evidence="7">The sequence shown here is derived from an EMBL/GenBank/DDBJ whole genome shotgun (WGS) entry which is preliminary data.</text>
</comment>
<evidence type="ECO:0000256" key="3">
    <source>
        <dbReference type="PROSITE-ProRule" id="PRU00169"/>
    </source>
</evidence>
<feature type="modified residue" description="4-aspartylphosphate" evidence="3">
    <location>
        <position position="348"/>
    </location>
</feature>
<feature type="domain" description="Response regulatory" evidence="6">
    <location>
        <begin position="298"/>
        <end position="413"/>
    </location>
</feature>
<evidence type="ECO:0000259" key="5">
    <source>
        <dbReference type="PROSITE" id="PS50109"/>
    </source>
</evidence>
<evidence type="ECO:0000256" key="1">
    <source>
        <dbReference type="ARBA" id="ARBA00000085"/>
    </source>
</evidence>
<name>A0A7V8FJA4_STEMA</name>
<dbReference type="SMART" id="SM00448">
    <property type="entry name" value="REC"/>
    <property type="match status" value="1"/>
</dbReference>
<dbReference type="Gene3D" id="3.30.565.10">
    <property type="entry name" value="Histidine kinase-like ATPase, C-terminal domain"/>
    <property type="match status" value="1"/>
</dbReference>
<dbReference type="PROSITE" id="PS50109">
    <property type="entry name" value="HIS_KIN"/>
    <property type="match status" value="1"/>
</dbReference>
<dbReference type="PROSITE" id="PS50110">
    <property type="entry name" value="RESPONSE_REGULATORY"/>
    <property type="match status" value="1"/>
</dbReference>
<proteinExistence type="predicted"/>
<accession>A0A7V8FJA4</accession>
<dbReference type="Proteomes" id="UP000487117">
    <property type="component" value="Unassembled WGS sequence"/>
</dbReference>
<keyword evidence="4" id="KW-0175">Coiled coil</keyword>
<comment type="catalytic activity">
    <reaction evidence="1">
        <text>ATP + protein L-histidine = ADP + protein N-phospho-L-histidine.</text>
        <dbReference type="EC" id="2.7.13.3"/>
    </reaction>
</comment>
<dbReference type="GO" id="GO:0000155">
    <property type="term" value="F:phosphorelay sensor kinase activity"/>
    <property type="evidence" value="ECO:0007669"/>
    <property type="project" value="InterPro"/>
</dbReference>
<dbReference type="InterPro" id="IPR011006">
    <property type="entry name" value="CheY-like_superfamily"/>
</dbReference>
<reference evidence="8" key="1">
    <citation type="journal article" date="2020" name="MBio">
        <title>Horizontal gene transfer to a defensive symbiont with a reduced genome amongst a multipartite beetle microbiome.</title>
        <authorList>
            <person name="Waterworth S.C."/>
            <person name="Florez L.V."/>
            <person name="Rees E.R."/>
            <person name="Hertweck C."/>
            <person name="Kaltenpoth M."/>
            <person name="Kwan J.C."/>
        </authorList>
    </citation>
    <scope>NUCLEOTIDE SEQUENCE [LARGE SCALE GENOMIC DNA]</scope>
</reference>
<evidence type="ECO:0000256" key="2">
    <source>
        <dbReference type="ARBA" id="ARBA00012438"/>
    </source>
</evidence>